<dbReference type="EMBL" id="JADJNC010000003">
    <property type="protein sequence ID" value="MBK7421773.1"/>
    <property type="molecule type" value="Genomic_DNA"/>
</dbReference>
<dbReference type="Gene3D" id="1.10.3290.10">
    <property type="entry name" value="Fido-like domain"/>
    <property type="match status" value="1"/>
</dbReference>
<dbReference type="PROSITE" id="PS51459">
    <property type="entry name" value="FIDO"/>
    <property type="match status" value="1"/>
</dbReference>
<dbReference type="AlphaFoldDB" id="A0A9D7I751"/>
<dbReference type="Pfam" id="PF02661">
    <property type="entry name" value="Fic"/>
    <property type="match status" value="1"/>
</dbReference>
<name>A0A9D7I751_9RHOO</name>
<dbReference type="GO" id="GO:0005524">
    <property type="term" value="F:ATP binding"/>
    <property type="evidence" value="ECO:0007669"/>
    <property type="project" value="UniProtKB-KW"/>
</dbReference>
<feature type="binding site" evidence="2">
    <location>
        <begin position="212"/>
        <end position="219"/>
    </location>
    <ligand>
        <name>ATP</name>
        <dbReference type="ChEBI" id="CHEBI:30616"/>
    </ligand>
</feature>
<evidence type="ECO:0000259" key="3">
    <source>
        <dbReference type="PROSITE" id="PS51459"/>
    </source>
</evidence>
<dbReference type="InterPro" id="IPR040198">
    <property type="entry name" value="Fido_containing"/>
</dbReference>
<dbReference type="SUPFAM" id="SSF140931">
    <property type="entry name" value="Fic-like"/>
    <property type="match status" value="1"/>
</dbReference>
<protein>
    <submittedName>
        <fullName evidence="4">Fic family protein</fullName>
    </submittedName>
</protein>
<evidence type="ECO:0000256" key="2">
    <source>
        <dbReference type="PIRSR" id="PIRSR640198-2"/>
    </source>
</evidence>
<dbReference type="InterPro" id="IPR003812">
    <property type="entry name" value="Fido"/>
</dbReference>
<reference evidence="4" key="1">
    <citation type="submission" date="2020-10" db="EMBL/GenBank/DDBJ databases">
        <title>Connecting structure to function with the recovery of over 1000 high-quality activated sludge metagenome-assembled genomes encoding full-length rRNA genes using long-read sequencing.</title>
        <authorList>
            <person name="Singleton C.M."/>
            <person name="Petriglieri F."/>
            <person name="Kristensen J.M."/>
            <person name="Kirkegaard R.H."/>
            <person name="Michaelsen T.Y."/>
            <person name="Andersen M.H."/>
            <person name="Karst S.M."/>
            <person name="Dueholm M.S."/>
            <person name="Nielsen P.H."/>
            <person name="Albertsen M."/>
        </authorList>
    </citation>
    <scope>NUCLEOTIDE SEQUENCE</scope>
    <source>
        <strain evidence="4">EsbW_18-Q3-R4-48_MAXAC.044</strain>
    </source>
</reference>
<organism evidence="4 5">
    <name type="scientific">Candidatus Propionivibrio dominans</name>
    <dbReference type="NCBI Taxonomy" id="2954373"/>
    <lineage>
        <taxon>Bacteria</taxon>
        <taxon>Pseudomonadati</taxon>
        <taxon>Pseudomonadota</taxon>
        <taxon>Betaproteobacteria</taxon>
        <taxon>Rhodocyclales</taxon>
        <taxon>Rhodocyclaceae</taxon>
        <taxon>Propionivibrio</taxon>
    </lineage>
</organism>
<accession>A0A9D7I751</accession>
<evidence type="ECO:0000313" key="5">
    <source>
        <dbReference type="Proteomes" id="UP000886602"/>
    </source>
</evidence>
<gene>
    <name evidence="4" type="ORF">IPJ48_00995</name>
</gene>
<dbReference type="PANTHER" id="PTHR13504:SF38">
    <property type="entry name" value="FIDO DOMAIN-CONTAINING PROTEIN"/>
    <property type="match status" value="1"/>
</dbReference>
<evidence type="ECO:0000313" key="4">
    <source>
        <dbReference type="EMBL" id="MBK7421773.1"/>
    </source>
</evidence>
<comment type="caution">
    <text evidence="4">The sequence shown here is derived from an EMBL/GenBank/DDBJ whole genome shotgun (WGS) entry which is preliminary data.</text>
</comment>
<feature type="domain" description="Fido" evidence="3">
    <location>
        <begin position="120"/>
        <end position="282"/>
    </location>
</feature>
<dbReference type="InterPro" id="IPR036597">
    <property type="entry name" value="Fido-like_dom_sf"/>
</dbReference>
<sequence>MSPKNIDRYTQPQQFEPLLPQQRLDELRRPAGAVVERSLRLAGSAHPATMASLRELVRAMNSYYSNRIEGQSTHPLNIERALRRDFSDQPDIARLQRLAVAHIEAEQELEQRVAAAERPLTAAFLQQAHAALYGRLSIEDRTTSEGRIVVPGALRTEQVAVGRHEPPLWSSLPAFLNRLDVAYSRPVAVDDMLPVVAAAAHHRGAWVHPFLDGNGRAVRLQTHCALWPLSAGLWSMSRGLARKRDTYYALLDAADSHRHGDLDGRGNLSEKLLWEWCEWFIALAADQVDFMARMLDLDAMKARIAALITYRSTLDKAIRAEAIVPLHHLFLAGPVPRGEFQQMTGLGERTARALLSRLIETGLVASTGHTAPVQIAFPLDALQFLLPELYPEAATQASRETGV</sequence>
<feature type="active site" evidence="1">
    <location>
        <position position="208"/>
    </location>
</feature>
<dbReference type="Proteomes" id="UP000886602">
    <property type="component" value="Unassembled WGS sequence"/>
</dbReference>
<proteinExistence type="predicted"/>
<evidence type="ECO:0000256" key="1">
    <source>
        <dbReference type="PIRSR" id="PIRSR640198-1"/>
    </source>
</evidence>
<dbReference type="PANTHER" id="PTHR13504">
    <property type="entry name" value="FIDO DOMAIN-CONTAINING PROTEIN DDB_G0283145"/>
    <property type="match status" value="1"/>
</dbReference>
<keyword evidence="2" id="KW-0547">Nucleotide-binding</keyword>
<feature type="binding site" evidence="2">
    <location>
        <begin position="247"/>
        <end position="248"/>
    </location>
    <ligand>
        <name>ATP</name>
        <dbReference type="ChEBI" id="CHEBI:30616"/>
    </ligand>
</feature>
<feature type="binding site" evidence="2">
    <location>
        <begin position="161"/>
        <end position="164"/>
    </location>
    <ligand>
        <name>ATP</name>
        <dbReference type="ChEBI" id="CHEBI:30616"/>
    </ligand>
</feature>
<keyword evidence="2" id="KW-0067">ATP-binding</keyword>